<dbReference type="EC" id="3.1.1.97" evidence="6"/>
<dbReference type="Gene3D" id="2.130.10.10">
    <property type="entry name" value="YVTN repeat-like/Quinoprotein amine dehydrogenase"/>
    <property type="match status" value="1"/>
</dbReference>
<protein>
    <recommendedName>
        <fullName evidence="6">methylated diphthine methylhydrolase</fullName>
        <ecNumber evidence="6">3.1.1.97</ecNumber>
    </recommendedName>
</protein>
<gene>
    <name evidence="8" type="ORF">J5N97_010101</name>
</gene>
<evidence type="ECO:0000256" key="1">
    <source>
        <dbReference type="ARBA" id="ARBA00005156"/>
    </source>
</evidence>
<dbReference type="InterPro" id="IPR001680">
    <property type="entry name" value="WD40_rpt"/>
</dbReference>
<name>A0A9D5CY46_9LILI</name>
<dbReference type="GO" id="GO:0061685">
    <property type="term" value="F:diphthine methylesterase activity"/>
    <property type="evidence" value="ECO:0007669"/>
    <property type="project" value="UniProtKB-EC"/>
</dbReference>
<keyword evidence="4" id="KW-0378">Hydrolase</keyword>
<evidence type="ECO:0000256" key="5">
    <source>
        <dbReference type="ARBA" id="ARBA00038092"/>
    </source>
</evidence>
<dbReference type="PANTHER" id="PTHR46042:SF1">
    <property type="entry name" value="DIPHTHINE METHYLTRANSFERASE"/>
    <property type="match status" value="1"/>
</dbReference>
<keyword evidence="3" id="KW-0677">Repeat</keyword>
<evidence type="ECO:0000313" key="9">
    <source>
        <dbReference type="Proteomes" id="UP001085076"/>
    </source>
</evidence>
<comment type="caution">
    <text evidence="8">The sequence shown here is derived from an EMBL/GenBank/DDBJ whole genome shotgun (WGS) entry which is preliminary data.</text>
</comment>
<dbReference type="InterPro" id="IPR052415">
    <property type="entry name" value="Diphthine_MTase"/>
</dbReference>
<dbReference type="GO" id="GO:0005737">
    <property type="term" value="C:cytoplasm"/>
    <property type="evidence" value="ECO:0007669"/>
    <property type="project" value="TreeGrafter"/>
</dbReference>
<accession>A0A9D5CY46</accession>
<evidence type="ECO:0000256" key="6">
    <source>
        <dbReference type="ARBA" id="ARBA00039131"/>
    </source>
</evidence>
<dbReference type="InterPro" id="IPR036322">
    <property type="entry name" value="WD40_repeat_dom_sf"/>
</dbReference>
<evidence type="ECO:0000256" key="7">
    <source>
        <dbReference type="ARBA" id="ARBA00047551"/>
    </source>
</evidence>
<keyword evidence="2" id="KW-0853">WD repeat</keyword>
<dbReference type="Proteomes" id="UP001085076">
    <property type="component" value="Miscellaneous, Linkage group lg02"/>
</dbReference>
<dbReference type="OrthoDB" id="1930760at2759"/>
<comment type="similarity">
    <text evidence="5">Belongs to the DPH7 family.</text>
</comment>
<dbReference type="SUPFAM" id="SSF50978">
    <property type="entry name" value="WD40 repeat-like"/>
    <property type="match status" value="1"/>
</dbReference>
<evidence type="ECO:0000256" key="4">
    <source>
        <dbReference type="ARBA" id="ARBA00022801"/>
    </source>
</evidence>
<dbReference type="PANTHER" id="PTHR46042">
    <property type="entry name" value="DIPHTHINE METHYLTRANSFERASE"/>
    <property type="match status" value="1"/>
</dbReference>
<dbReference type="AlphaFoldDB" id="A0A9D5CY46"/>
<organism evidence="8 9">
    <name type="scientific">Dioscorea zingiberensis</name>
    <dbReference type="NCBI Taxonomy" id="325984"/>
    <lineage>
        <taxon>Eukaryota</taxon>
        <taxon>Viridiplantae</taxon>
        <taxon>Streptophyta</taxon>
        <taxon>Embryophyta</taxon>
        <taxon>Tracheophyta</taxon>
        <taxon>Spermatophyta</taxon>
        <taxon>Magnoliopsida</taxon>
        <taxon>Liliopsida</taxon>
        <taxon>Dioscoreales</taxon>
        <taxon>Dioscoreaceae</taxon>
        <taxon>Dioscorea</taxon>
    </lineage>
</organism>
<dbReference type="GO" id="GO:0017183">
    <property type="term" value="P:protein histidyl modification to diphthamide"/>
    <property type="evidence" value="ECO:0007669"/>
    <property type="project" value="TreeGrafter"/>
</dbReference>
<proteinExistence type="inferred from homology"/>
<reference evidence="8" key="1">
    <citation type="submission" date="2021-03" db="EMBL/GenBank/DDBJ databases">
        <authorList>
            <person name="Li Z."/>
            <person name="Yang C."/>
        </authorList>
    </citation>
    <scope>NUCLEOTIDE SEQUENCE</scope>
    <source>
        <strain evidence="8">Dzin_1.0</strain>
        <tissue evidence="8">Leaf</tissue>
    </source>
</reference>
<comment type="pathway">
    <text evidence="1">Protein modification; peptidyl-diphthamide biosynthesis.</text>
</comment>
<evidence type="ECO:0000256" key="3">
    <source>
        <dbReference type="ARBA" id="ARBA00022737"/>
    </source>
</evidence>
<dbReference type="SMART" id="SM00320">
    <property type="entry name" value="WD40"/>
    <property type="match status" value="2"/>
</dbReference>
<keyword evidence="9" id="KW-1185">Reference proteome</keyword>
<evidence type="ECO:0000256" key="2">
    <source>
        <dbReference type="ARBA" id="ARBA00022574"/>
    </source>
</evidence>
<dbReference type="EMBL" id="JAGGNH010000002">
    <property type="protein sequence ID" value="KAJ0981846.1"/>
    <property type="molecule type" value="Genomic_DNA"/>
</dbReference>
<reference evidence="8" key="2">
    <citation type="journal article" date="2022" name="Hortic Res">
        <title>The genome of Dioscorea zingiberensis sheds light on the biosynthesis, origin and evolution of the medicinally important diosgenin saponins.</title>
        <authorList>
            <person name="Li Y."/>
            <person name="Tan C."/>
            <person name="Li Z."/>
            <person name="Guo J."/>
            <person name="Li S."/>
            <person name="Chen X."/>
            <person name="Wang C."/>
            <person name="Dai X."/>
            <person name="Yang H."/>
            <person name="Song W."/>
            <person name="Hou L."/>
            <person name="Xu J."/>
            <person name="Tong Z."/>
            <person name="Xu A."/>
            <person name="Yuan X."/>
            <person name="Wang W."/>
            <person name="Yang Q."/>
            <person name="Chen L."/>
            <person name="Sun Z."/>
            <person name="Wang K."/>
            <person name="Pan B."/>
            <person name="Chen J."/>
            <person name="Bao Y."/>
            <person name="Liu F."/>
            <person name="Qi X."/>
            <person name="Gang D.R."/>
            <person name="Wen J."/>
            <person name="Li J."/>
        </authorList>
    </citation>
    <scope>NUCLEOTIDE SEQUENCE</scope>
    <source>
        <strain evidence="8">Dzin_1.0</strain>
    </source>
</reference>
<evidence type="ECO:0000313" key="8">
    <source>
        <dbReference type="EMBL" id="KAJ0981846.1"/>
    </source>
</evidence>
<dbReference type="InterPro" id="IPR015943">
    <property type="entry name" value="WD40/YVTN_repeat-like_dom_sf"/>
</dbReference>
<comment type="catalytic activity">
    <reaction evidence="7">
        <text>diphthine methyl ester-[translation elongation factor 2] + H2O = diphthine-[translation elongation factor 2] + methanol + H(+)</text>
        <dbReference type="Rhea" id="RHEA:42656"/>
        <dbReference type="Rhea" id="RHEA-COMP:10172"/>
        <dbReference type="Rhea" id="RHEA-COMP:10173"/>
        <dbReference type="ChEBI" id="CHEBI:15377"/>
        <dbReference type="ChEBI" id="CHEBI:15378"/>
        <dbReference type="ChEBI" id="CHEBI:17790"/>
        <dbReference type="ChEBI" id="CHEBI:79005"/>
        <dbReference type="ChEBI" id="CHEBI:82696"/>
        <dbReference type="EC" id="3.1.1.97"/>
    </reaction>
</comment>
<sequence>MKHHLCCFRLASHDARRLQHTLKEGDDHQPSRSGSISLFDHDKSLDLLRHVETEYVFDIKWNQPGDGARPLLAQVDAIGSLALHKLVDSQGTVLGCAYAWAGTQEISIGFVAGPVSLVQVRESCLQNLQSWAAHKYEVWTTSFDVHRHQLLYIGADDCSFYCWDVRTSPSNIVSRNSKSHTKGVCCIALNLENSNILLTGSYDEFFHVRDVRLMSKPVNERPLSLGGGV</sequence>